<evidence type="ECO:0000313" key="2">
    <source>
        <dbReference type="Proteomes" id="UP000076848"/>
    </source>
</evidence>
<proteinExistence type="predicted"/>
<dbReference type="STRING" id="288768.SAMEA3906486_03122"/>
<reference evidence="1 2" key="1">
    <citation type="submission" date="2016-04" db="EMBL/GenBank/DDBJ databases">
        <authorList>
            <consortium name="Pathogen Informatics"/>
        </authorList>
    </citation>
    <scope>NUCLEOTIDE SEQUENCE [LARGE SCALE GENOMIC DNA]</scope>
    <source>
        <strain evidence="1 2">H050680373</strain>
    </source>
</reference>
<name>A0A157SJL3_9BORD</name>
<gene>
    <name evidence="1" type="ORF">SAMEA3906486_03122</name>
</gene>
<sequence>MSAPSRSCANAAGSRMPSSVAARLDAGVPPFDSLALPDGHEESAAAPLRIASNTLAQLGALFRQLVIGLDMRDLSAVDRHRLKQLAALGAHVAEDAANLADCPREVHASMATARGQR</sequence>
<dbReference type="Proteomes" id="UP000076848">
    <property type="component" value="Unassembled WGS sequence"/>
</dbReference>
<organism evidence="1 2">
    <name type="scientific">Bordetella ansorpii</name>
    <dbReference type="NCBI Taxonomy" id="288768"/>
    <lineage>
        <taxon>Bacteria</taxon>
        <taxon>Pseudomonadati</taxon>
        <taxon>Pseudomonadota</taxon>
        <taxon>Betaproteobacteria</taxon>
        <taxon>Burkholderiales</taxon>
        <taxon>Alcaligenaceae</taxon>
        <taxon>Bordetella</taxon>
    </lineage>
</organism>
<dbReference type="AlphaFoldDB" id="A0A157SJL3"/>
<evidence type="ECO:0000313" key="1">
    <source>
        <dbReference type="EMBL" id="SAI70484.1"/>
    </source>
</evidence>
<keyword evidence="2" id="KW-1185">Reference proteome</keyword>
<dbReference type="EMBL" id="FKIF01000006">
    <property type="protein sequence ID" value="SAI70484.1"/>
    <property type="molecule type" value="Genomic_DNA"/>
</dbReference>
<protein>
    <submittedName>
        <fullName evidence="1">Uncharacterized protein</fullName>
    </submittedName>
</protein>
<accession>A0A157SJL3</accession>